<dbReference type="InterPro" id="IPR011050">
    <property type="entry name" value="Pectin_lyase_fold/virulence"/>
</dbReference>
<evidence type="ECO:0000313" key="1">
    <source>
        <dbReference type="EMBL" id="MCQ6956538.1"/>
    </source>
</evidence>
<dbReference type="Proteomes" id="UP001204376">
    <property type="component" value="Unassembled WGS sequence"/>
</dbReference>
<reference evidence="1 2" key="1">
    <citation type="submission" date="2022-07" db="EMBL/GenBank/DDBJ databases">
        <title>Mucilaginibacter sp. JC4.</title>
        <authorList>
            <person name="Le V."/>
            <person name="Ko S.-R."/>
            <person name="Ahn C.-Y."/>
            <person name="Oh H.-M."/>
        </authorList>
    </citation>
    <scope>NUCLEOTIDE SEQUENCE [LARGE SCALE GENOMIC DNA]</scope>
    <source>
        <strain evidence="1 2">JC4</strain>
    </source>
</reference>
<organism evidence="1 2">
    <name type="scientific">Mucilaginibacter aquariorum</name>
    <dbReference type="NCBI Taxonomy" id="2967225"/>
    <lineage>
        <taxon>Bacteria</taxon>
        <taxon>Pseudomonadati</taxon>
        <taxon>Bacteroidota</taxon>
        <taxon>Sphingobacteriia</taxon>
        <taxon>Sphingobacteriales</taxon>
        <taxon>Sphingobacteriaceae</taxon>
        <taxon>Mucilaginibacter</taxon>
    </lineage>
</organism>
<keyword evidence="2" id="KW-1185">Reference proteome</keyword>
<comment type="caution">
    <text evidence="1">The sequence shown here is derived from an EMBL/GenBank/DDBJ whole genome shotgun (WGS) entry which is preliminary data.</text>
</comment>
<dbReference type="InterPro" id="IPR012334">
    <property type="entry name" value="Pectin_lyas_fold"/>
</dbReference>
<dbReference type="EMBL" id="JANHOH010000001">
    <property type="protein sequence ID" value="MCQ6956538.1"/>
    <property type="molecule type" value="Genomic_DNA"/>
</dbReference>
<accession>A0ABT1SW27</accession>
<proteinExistence type="predicted"/>
<dbReference type="Gene3D" id="2.160.20.10">
    <property type="entry name" value="Single-stranded right-handed beta-helix, Pectin lyase-like"/>
    <property type="match status" value="1"/>
</dbReference>
<dbReference type="SMART" id="SM00710">
    <property type="entry name" value="PbH1"/>
    <property type="match status" value="2"/>
</dbReference>
<protein>
    <submittedName>
        <fullName evidence="1">Right-handed parallel beta-helix repeat-containing protein</fullName>
    </submittedName>
</protein>
<evidence type="ECO:0000313" key="2">
    <source>
        <dbReference type="Proteomes" id="UP001204376"/>
    </source>
</evidence>
<dbReference type="SUPFAM" id="SSF51126">
    <property type="entry name" value="Pectin lyase-like"/>
    <property type="match status" value="1"/>
</dbReference>
<name>A0ABT1SW27_9SPHI</name>
<sequence>MKAKNFTFRIKQLLVIPILLAQTIVYQGCKKENVDDLAVDKYDTAKSPFLKTKFSATAIPVTGYDVTRSLPSNYVRDGSRDYTAYLQDAINKNSEIVFPAFPIMVNDKGLLIGSNKTITFLTGSQLLLKPTSSGNYTILRISNAGNITLNNPVLVGDKNNHIGDNGEWGQGLGLYGAYNITINGIRVTNCWGDGIYLAAKDKITNKNIKIYNAYCRNNRRNGISVTSVDGLLLEAPYAGYSDGTPPSAGIDFEAETYTDEFKNIVINSARTEYNSGPGLMIGFRSLYGGPNKTIGFQINAHMDKGSSVGFKTSAILTRQVANETVTGNLNIINPYWRKNTLSPLQANLLVRTIQLKIVDPVIQDIDGNQLSDASVYSVLTYKYNLNLSSNYLISFL</sequence>
<dbReference type="RefSeq" id="WP_256536754.1">
    <property type="nucleotide sequence ID" value="NZ_JANHOH010000001.1"/>
</dbReference>
<gene>
    <name evidence="1" type="ORF">NPE20_01150</name>
</gene>
<dbReference type="InterPro" id="IPR006626">
    <property type="entry name" value="PbH1"/>
</dbReference>